<accession>A0ABW5UVZ4</accession>
<dbReference type="GO" id="GO:0005524">
    <property type="term" value="F:ATP binding"/>
    <property type="evidence" value="ECO:0007669"/>
    <property type="project" value="UniProtKB-KW"/>
</dbReference>
<dbReference type="Proteomes" id="UP001597492">
    <property type="component" value="Unassembled WGS sequence"/>
</dbReference>
<reference evidence="7" key="1">
    <citation type="journal article" date="2019" name="Int. J. Syst. Evol. Microbiol.">
        <title>The Global Catalogue of Microorganisms (GCM) 10K type strain sequencing project: providing services to taxonomists for standard genome sequencing and annotation.</title>
        <authorList>
            <consortium name="The Broad Institute Genomics Platform"/>
            <consortium name="The Broad Institute Genome Sequencing Center for Infectious Disease"/>
            <person name="Wu L."/>
            <person name="Ma J."/>
        </authorList>
    </citation>
    <scope>NUCLEOTIDE SEQUENCE [LARGE SCALE GENOMIC DNA]</scope>
    <source>
        <strain evidence="7">TISTR 1514</strain>
    </source>
</reference>
<dbReference type="EMBL" id="JBHUNE010000003">
    <property type="protein sequence ID" value="MFD2757589.1"/>
    <property type="molecule type" value="Genomic_DNA"/>
</dbReference>
<dbReference type="Pfam" id="PF00005">
    <property type="entry name" value="ABC_tran"/>
    <property type="match status" value="1"/>
</dbReference>
<evidence type="ECO:0000259" key="5">
    <source>
        <dbReference type="PROSITE" id="PS50893"/>
    </source>
</evidence>
<dbReference type="SUPFAM" id="SSF52540">
    <property type="entry name" value="P-loop containing nucleoside triphosphate hydrolases"/>
    <property type="match status" value="1"/>
</dbReference>
<dbReference type="CDD" id="cd03235">
    <property type="entry name" value="ABC_Metallic_Cations"/>
    <property type="match status" value="1"/>
</dbReference>
<keyword evidence="7" id="KW-1185">Reference proteome</keyword>
<proteinExistence type="inferred from homology"/>
<dbReference type="InterPro" id="IPR003593">
    <property type="entry name" value="AAA+_ATPase"/>
</dbReference>
<keyword evidence="2" id="KW-0813">Transport</keyword>
<dbReference type="SMART" id="SM00382">
    <property type="entry name" value="AAA"/>
    <property type="match status" value="1"/>
</dbReference>
<dbReference type="PANTHER" id="PTHR42734:SF5">
    <property type="entry name" value="IRON TRANSPORT SYSTEM ATP-BINDING PROTEIN HI_0361-RELATED"/>
    <property type="match status" value="1"/>
</dbReference>
<name>A0ABW5UVZ4_9MICO</name>
<evidence type="ECO:0000256" key="3">
    <source>
        <dbReference type="ARBA" id="ARBA00022741"/>
    </source>
</evidence>
<dbReference type="RefSeq" id="WP_019619840.1">
    <property type="nucleotide sequence ID" value="NZ_JBHUNE010000003.1"/>
</dbReference>
<comment type="similarity">
    <text evidence="1">Belongs to the ABC transporter superfamily.</text>
</comment>
<feature type="domain" description="ABC transporter" evidence="5">
    <location>
        <begin position="6"/>
        <end position="239"/>
    </location>
</feature>
<keyword evidence="3" id="KW-0547">Nucleotide-binding</keyword>
<comment type="caution">
    <text evidence="6">The sequence shown here is derived from an EMBL/GenBank/DDBJ whole genome shotgun (WGS) entry which is preliminary data.</text>
</comment>
<dbReference type="InterPro" id="IPR027417">
    <property type="entry name" value="P-loop_NTPase"/>
</dbReference>
<protein>
    <submittedName>
        <fullName evidence="6">Metal ABC transporter ATP-binding protein</fullName>
    </submittedName>
</protein>
<evidence type="ECO:0000256" key="4">
    <source>
        <dbReference type="ARBA" id="ARBA00022840"/>
    </source>
</evidence>
<dbReference type="PANTHER" id="PTHR42734">
    <property type="entry name" value="METAL TRANSPORT SYSTEM ATP-BINDING PROTEIN TM_0124-RELATED"/>
    <property type="match status" value="1"/>
</dbReference>
<sequence>MTRPLIDYRDVTLSYDGRTPAAERLTLALSAGEALALVGPNGSGKSTLLKSMIGLVTATHGNLEVLGGRPRAAAGRIGYLPQHDHIDLEFPITLRQVVMLGRFAQLGPLKWPGRADRAAVQAALERVNLADLANRRFGDLSGGQRQRGLLARALVNDPSILLLDEPFNGLDTPNRKALMQTLRELRATGLGVVVSTHDFELAHQVCTHVLLINREQIAFGDIHEVLVPEAIAATFGESHEHFDTHSDLVAHPHPVEPAQKPLL</sequence>
<dbReference type="InterPro" id="IPR050153">
    <property type="entry name" value="Metal_Ion_Import_ABC"/>
</dbReference>
<evidence type="ECO:0000256" key="1">
    <source>
        <dbReference type="ARBA" id="ARBA00005417"/>
    </source>
</evidence>
<keyword evidence="4 6" id="KW-0067">ATP-binding</keyword>
<dbReference type="PROSITE" id="PS50893">
    <property type="entry name" value="ABC_TRANSPORTER_2"/>
    <property type="match status" value="1"/>
</dbReference>
<evidence type="ECO:0000313" key="6">
    <source>
        <dbReference type="EMBL" id="MFD2757589.1"/>
    </source>
</evidence>
<evidence type="ECO:0000313" key="7">
    <source>
        <dbReference type="Proteomes" id="UP001597492"/>
    </source>
</evidence>
<dbReference type="InterPro" id="IPR003439">
    <property type="entry name" value="ABC_transporter-like_ATP-bd"/>
</dbReference>
<gene>
    <name evidence="6" type="ORF">ACFSW7_04245</name>
</gene>
<evidence type="ECO:0000256" key="2">
    <source>
        <dbReference type="ARBA" id="ARBA00022448"/>
    </source>
</evidence>
<organism evidence="6 7">
    <name type="scientific">Gulosibacter faecalis</name>
    <dbReference type="NCBI Taxonomy" id="272240"/>
    <lineage>
        <taxon>Bacteria</taxon>
        <taxon>Bacillati</taxon>
        <taxon>Actinomycetota</taxon>
        <taxon>Actinomycetes</taxon>
        <taxon>Micrococcales</taxon>
        <taxon>Microbacteriaceae</taxon>
        <taxon>Gulosibacter</taxon>
    </lineage>
</organism>
<dbReference type="Gene3D" id="3.40.50.300">
    <property type="entry name" value="P-loop containing nucleotide triphosphate hydrolases"/>
    <property type="match status" value="1"/>
</dbReference>